<evidence type="ECO:0000313" key="3">
    <source>
        <dbReference type="Proteomes" id="UP000274909"/>
    </source>
</evidence>
<dbReference type="CDD" id="cd00093">
    <property type="entry name" value="HTH_XRE"/>
    <property type="match status" value="1"/>
</dbReference>
<protein>
    <submittedName>
        <fullName evidence="2">Helix-turn-helix domain-containing protein</fullName>
    </submittedName>
</protein>
<organism evidence="2 3">
    <name type="scientific">Labedella endophytica</name>
    <dbReference type="NCBI Taxonomy" id="1523160"/>
    <lineage>
        <taxon>Bacteria</taxon>
        <taxon>Bacillati</taxon>
        <taxon>Actinomycetota</taxon>
        <taxon>Actinomycetes</taxon>
        <taxon>Micrococcales</taxon>
        <taxon>Microbacteriaceae</taxon>
        <taxon>Labedella</taxon>
    </lineage>
</organism>
<feature type="domain" description="HTH cro/C1-type" evidence="1">
    <location>
        <begin position="35"/>
        <end position="82"/>
    </location>
</feature>
<dbReference type="EMBL" id="RZGZ01000004">
    <property type="protein sequence ID" value="RUQ98224.1"/>
    <property type="molecule type" value="Genomic_DNA"/>
</dbReference>
<dbReference type="InterPro" id="IPR001387">
    <property type="entry name" value="Cro/C1-type_HTH"/>
</dbReference>
<sequence length="283" mass="30689">MDRQSEFATVLRTSRDRVTPQQVGMPAGIGRRTPGLRREELSALAGVSVDYIVRLEQGRATNPSAQTLTALARALRLSDEERDHLFRAAGAPVPSARVASRHVPPGVQRIVDRLGDSPVAVLTAAWDIVSWNPLWAALFGDPTLLAADEANVAWRYFMQGPGITEFDDAHHEAFTSDLASDLRRAAGLYPEDTRIADLVRCLRRDSPAFEEAWRTATVSAHVSSRKTVHSPVIGPIELDCDVLTAPGADLRIVVYTAVPGSPAEASLDLLRVTGVQAMESPAR</sequence>
<reference evidence="2 3" key="1">
    <citation type="submission" date="2018-12" db="EMBL/GenBank/DDBJ databases">
        <authorList>
            <person name="Li F."/>
        </authorList>
    </citation>
    <scope>NUCLEOTIDE SEQUENCE [LARGE SCALE GENOMIC DNA]</scope>
    <source>
        <strain evidence="2 3">EGI 6500705</strain>
    </source>
</reference>
<dbReference type="SUPFAM" id="SSF47413">
    <property type="entry name" value="lambda repressor-like DNA-binding domains"/>
    <property type="match status" value="1"/>
</dbReference>
<dbReference type="Pfam" id="PF13560">
    <property type="entry name" value="HTH_31"/>
    <property type="match status" value="1"/>
</dbReference>
<dbReference type="InterPro" id="IPR041413">
    <property type="entry name" value="MLTR_LBD"/>
</dbReference>
<dbReference type="Gene3D" id="1.10.260.40">
    <property type="entry name" value="lambda repressor-like DNA-binding domains"/>
    <property type="match status" value="1"/>
</dbReference>
<dbReference type="PANTHER" id="PTHR35010">
    <property type="entry name" value="BLL4672 PROTEIN-RELATED"/>
    <property type="match status" value="1"/>
</dbReference>
<proteinExistence type="predicted"/>
<gene>
    <name evidence="2" type="ORF">ELQ94_14505</name>
</gene>
<accession>A0A3S0VE47</accession>
<dbReference type="PANTHER" id="PTHR35010:SF2">
    <property type="entry name" value="BLL4672 PROTEIN"/>
    <property type="match status" value="1"/>
</dbReference>
<dbReference type="SMART" id="SM00530">
    <property type="entry name" value="HTH_XRE"/>
    <property type="match status" value="1"/>
</dbReference>
<evidence type="ECO:0000313" key="2">
    <source>
        <dbReference type="EMBL" id="RUQ98224.1"/>
    </source>
</evidence>
<dbReference type="PROSITE" id="PS50943">
    <property type="entry name" value="HTH_CROC1"/>
    <property type="match status" value="1"/>
</dbReference>
<dbReference type="RefSeq" id="WP_127051077.1">
    <property type="nucleotide sequence ID" value="NZ_RZGZ01000004.1"/>
</dbReference>
<dbReference type="Proteomes" id="UP000274909">
    <property type="component" value="Unassembled WGS sequence"/>
</dbReference>
<dbReference type="InterPro" id="IPR010982">
    <property type="entry name" value="Lambda_DNA-bd_dom_sf"/>
</dbReference>
<comment type="caution">
    <text evidence="2">The sequence shown here is derived from an EMBL/GenBank/DDBJ whole genome shotgun (WGS) entry which is preliminary data.</text>
</comment>
<dbReference type="GO" id="GO:0003677">
    <property type="term" value="F:DNA binding"/>
    <property type="evidence" value="ECO:0007669"/>
    <property type="project" value="InterPro"/>
</dbReference>
<name>A0A3S0VE47_9MICO</name>
<dbReference type="Pfam" id="PF17765">
    <property type="entry name" value="MLTR_LBD"/>
    <property type="match status" value="1"/>
</dbReference>
<dbReference type="Gene3D" id="3.30.450.180">
    <property type="match status" value="1"/>
</dbReference>
<dbReference type="OrthoDB" id="3518652at2"/>
<dbReference type="AlphaFoldDB" id="A0A3S0VE47"/>
<evidence type="ECO:0000259" key="1">
    <source>
        <dbReference type="PROSITE" id="PS50943"/>
    </source>
</evidence>
<keyword evidence="3" id="KW-1185">Reference proteome</keyword>